<sequence length="158" mass="17734">MKWANQQKNTTNAPGEPDEAENSQGTQTSQPSRAASNPRAPLMRADMEAMLRGLEERIISKLSAQSSVDWALLEQHDTTIQQLETSLELETTCNKLMIDNEMLRLKADDLENRSRLNNICITGLPEKIKGSQPTAFLTKCRELCTSVWLESIISRTKS</sequence>
<organism evidence="2 3">
    <name type="scientific">Ataeniobius toweri</name>
    <dbReference type="NCBI Taxonomy" id="208326"/>
    <lineage>
        <taxon>Eukaryota</taxon>
        <taxon>Metazoa</taxon>
        <taxon>Chordata</taxon>
        <taxon>Craniata</taxon>
        <taxon>Vertebrata</taxon>
        <taxon>Euteleostomi</taxon>
        <taxon>Actinopterygii</taxon>
        <taxon>Neopterygii</taxon>
        <taxon>Teleostei</taxon>
        <taxon>Neoteleostei</taxon>
        <taxon>Acanthomorphata</taxon>
        <taxon>Ovalentaria</taxon>
        <taxon>Atherinomorphae</taxon>
        <taxon>Cyprinodontiformes</taxon>
        <taxon>Goodeidae</taxon>
        <taxon>Ataeniobius</taxon>
    </lineage>
</organism>
<proteinExistence type="predicted"/>
<name>A0ABU7BXG5_9TELE</name>
<gene>
    <name evidence="2" type="ORF">ATANTOWER_007023</name>
</gene>
<dbReference type="Proteomes" id="UP001345963">
    <property type="component" value="Unassembled WGS sequence"/>
</dbReference>
<protein>
    <submittedName>
        <fullName evidence="2">Uncharacterized protein</fullName>
    </submittedName>
</protein>
<evidence type="ECO:0000256" key="1">
    <source>
        <dbReference type="SAM" id="MobiDB-lite"/>
    </source>
</evidence>
<comment type="caution">
    <text evidence="2">The sequence shown here is derived from an EMBL/GenBank/DDBJ whole genome shotgun (WGS) entry which is preliminary data.</text>
</comment>
<keyword evidence="3" id="KW-1185">Reference proteome</keyword>
<feature type="compositionally biased region" description="Polar residues" evidence="1">
    <location>
        <begin position="22"/>
        <end position="35"/>
    </location>
</feature>
<evidence type="ECO:0000313" key="2">
    <source>
        <dbReference type="EMBL" id="MED6255273.1"/>
    </source>
</evidence>
<accession>A0ABU7BXG5</accession>
<evidence type="ECO:0000313" key="3">
    <source>
        <dbReference type="Proteomes" id="UP001345963"/>
    </source>
</evidence>
<feature type="region of interest" description="Disordered" evidence="1">
    <location>
        <begin position="1"/>
        <end position="41"/>
    </location>
</feature>
<feature type="compositionally biased region" description="Polar residues" evidence="1">
    <location>
        <begin position="1"/>
        <end position="13"/>
    </location>
</feature>
<reference evidence="2 3" key="1">
    <citation type="submission" date="2021-07" db="EMBL/GenBank/DDBJ databases">
        <authorList>
            <person name="Palmer J.M."/>
        </authorList>
    </citation>
    <scope>NUCLEOTIDE SEQUENCE [LARGE SCALE GENOMIC DNA]</scope>
    <source>
        <strain evidence="2 3">AT_MEX2019</strain>
        <tissue evidence="2">Muscle</tissue>
    </source>
</reference>
<dbReference type="EMBL" id="JAHUTI010070649">
    <property type="protein sequence ID" value="MED6255273.1"/>
    <property type="molecule type" value="Genomic_DNA"/>
</dbReference>